<feature type="compositionally biased region" description="Acidic residues" evidence="7">
    <location>
        <begin position="155"/>
        <end position="181"/>
    </location>
</feature>
<dbReference type="GO" id="GO:0003735">
    <property type="term" value="F:structural constituent of ribosome"/>
    <property type="evidence" value="ECO:0007669"/>
    <property type="project" value="InterPro"/>
</dbReference>
<dbReference type="InterPro" id="IPR000529">
    <property type="entry name" value="Ribosomal_bS6"/>
</dbReference>
<sequence length="181" mass="21409">MSEQRIYETVYVLNPEMSDEEVDANVQNTVNLLETHGASIIRTERGGKRRLAYPIEKQRYGYYNLIHYHGTNAALNEMERIFRLSDRVLRYLTVRFEKEEHLTSLTRMGDDDGRDEDRDDRRRGDRGRRGDRDFGRGSRRFDDRNRDREPIADVMLEDADDMDADDDDLPDDEMESPEELD</sequence>
<dbReference type="GO" id="GO:0005840">
    <property type="term" value="C:ribosome"/>
    <property type="evidence" value="ECO:0007669"/>
    <property type="project" value="UniProtKB-KW"/>
</dbReference>
<evidence type="ECO:0000313" key="9">
    <source>
        <dbReference type="Proteomes" id="UP000019141"/>
    </source>
</evidence>
<evidence type="ECO:0000256" key="6">
    <source>
        <dbReference type="HAMAP-Rule" id="MF_00360"/>
    </source>
</evidence>
<dbReference type="Gene3D" id="3.30.70.60">
    <property type="match status" value="1"/>
</dbReference>
<dbReference type="Pfam" id="PF01250">
    <property type="entry name" value="Ribosomal_S6"/>
    <property type="match status" value="1"/>
</dbReference>
<dbReference type="InterPro" id="IPR035980">
    <property type="entry name" value="Ribosomal_bS6_sf"/>
</dbReference>
<proteinExistence type="inferred from homology"/>
<keyword evidence="6" id="KW-0694">RNA-binding</keyword>
<evidence type="ECO:0000256" key="1">
    <source>
        <dbReference type="ARBA" id="ARBA00009512"/>
    </source>
</evidence>
<protein>
    <recommendedName>
        <fullName evidence="5 6">Small ribosomal subunit protein bS6</fullName>
    </recommendedName>
</protein>
<dbReference type="GO" id="GO:1990904">
    <property type="term" value="C:ribonucleoprotein complex"/>
    <property type="evidence" value="ECO:0007669"/>
    <property type="project" value="UniProtKB-KW"/>
</dbReference>
<comment type="caution">
    <text evidence="8">The sequence shown here is derived from an EMBL/GenBank/DDBJ whole genome shotgun (WGS) entry which is preliminary data.</text>
</comment>
<dbReference type="PANTHER" id="PTHR21011:SF1">
    <property type="entry name" value="SMALL RIBOSOMAL SUBUNIT PROTEIN BS6M"/>
    <property type="match status" value="1"/>
</dbReference>
<keyword evidence="2 6" id="KW-0689">Ribosomal protein</keyword>
<accession>W4LXC2</accession>
<evidence type="ECO:0000313" key="8">
    <source>
        <dbReference type="EMBL" id="ETX02553.1"/>
    </source>
</evidence>
<dbReference type="GO" id="GO:0006412">
    <property type="term" value="P:translation"/>
    <property type="evidence" value="ECO:0007669"/>
    <property type="project" value="UniProtKB-UniRule"/>
</dbReference>
<keyword evidence="3 6" id="KW-0687">Ribonucleoprotein</keyword>
<dbReference type="GO" id="GO:0005737">
    <property type="term" value="C:cytoplasm"/>
    <property type="evidence" value="ECO:0007669"/>
    <property type="project" value="UniProtKB-ARBA"/>
</dbReference>
<comment type="function">
    <text evidence="4 6">Binds together with bS18 to 16S ribosomal RNA.</text>
</comment>
<dbReference type="PATRIC" id="fig|1429438.4.peg.796"/>
<dbReference type="InterPro" id="IPR020814">
    <property type="entry name" value="Ribosomal_S6_plastid/chlpt"/>
</dbReference>
<evidence type="ECO:0000256" key="4">
    <source>
        <dbReference type="ARBA" id="ARBA00035104"/>
    </source>
</evidence>
<dbReference type="GO" id="GO:0070181">
    <property type="term" value="F:small ribosomal subunit rRNA binding"/>
    <property type="evidence" value="ECO:0007669"/>
    <property type="project" value="TreeGrafter"/>
</dbReference>
<evidence type="ECO:0000256" key="3">
    <source>
        <dbReference type="ARBA" id="ARBA00023274"/>
    </source>
</evidence>
<dbReference type="EMBL" id="AZHW01000131">
    <property type="protein sequence ID" value="ETX02553.1"/>
    <property type="molecule type" value="Genomic_DNA"/>
</dbReference>
<dbReference type="HAMAP" id="MF_00360">
    <property type="entry name" value="Ribosomal_bS6"/>
    <property type="match status" value="1"/>
</dbReference>
<keyword evidence="9" id="KW-1185">Reference proteome</keyword>
<evidence type="ECO:0000256" key="5">
    <source>
        <dbReference type="ARBA" id="ARBA00035294"/>
    </source>
</evidence>
<feature type="compositionally biased region" description="Basic and acidic residues" evidence="7">
    <location>
        <begin position="106"/>
        <end position="151"/>
    </location>
</feature>
<dbReference type="CDD" id="cd00473">
    <property type="entry name" value="bS6"/>
    <property type="match status" value="1"/>
</dbReference>
<dbReference type="NCBIfam" id="TIGR00166">
    <property type="entry name" value="S6"/>
    <property type="match status" value="1"/>
</dbReference>
<evidence type="ECO:0000256" key="2">
    <source>
        <dbReference type="ARBA" id="ARBA00022980"/>
    </source>
</evidence>
<gene>
    <name evidence="6" type="primary">rpsF</name>
    <name evidence="8" type="ORF">ETSY1_03190</name>
</gene>
<dbReference type="HOGENOM" id="CLU_113441_2_0_7"/>
<dbReference type="SUPFAM" id="SSF54995">
    <property type="entry name" value="Ribosomal protein S6"/>
    <property type="match status" value="1"/>
</dbReference>
<evidence type="ECO:0000256" key="7">
    <source>
        <dbReference type="SAM" id="MobiDB-lite"/>
    </source>
</evidence>
<dbReference type="PANTHER" id="PTHR21011">
    <property type="entry name" value="MITOCHONDRIAL 28S RIBOSOMAL PROTEIN S6"/>
    <property type="match status" value="1"/>
</dbReference>
<dbReference type="Proteomes" id="UP000019141">
    <property type="component" value="Unassembled WGS sequence"/>
</dbReference>
<keyword evidence="6" id="KW-0699">rRNA-binding</keyword>
<dbReference type="InterPro" id="IPR014717">
    <property type="entry name" value="Transl_elong_EF1B/ribsomal_bS6"/>
</dbReference>
<organism evidence="8 9">
    <name type="scientific">Entotheonella factor</name>
    <dbReference type="NCBI Taxonomy" id="1429438"/>
    <lineage>
        <taxon>Bacteria</taxon>
        <taxon>Pseudomonadati</taxon>
        <taxon>Nitrospinota/Tectimicrobiota group</taxon>
        <taxon>Candidatus Tectimicrobiota</taxon>
        <taxon>Candidatus Entotheonellia</taxon>
        <taxon>Candidatus Entotheonellales</taxon>
        <taxon>Candidatus Entotheonellaceae</taxon>
        <taxon>Candidatus Entotheonella</taxon>
    </lineage>
</organism>
<dbReference type="AlphaFoldDB" id="W4LXC2"/>
<reference evidence="8 9" key="1">
    <citation type="journal article" date="2014" name="Nature">
        <title>An environmental bacterial taxon with a large and distinct metabolic repertoire.</title>
        <authorList>
            <person name="Wilson M.C."/>
            <person name="Mori T."/>
            <person name="Ruckert C."/>
            <person name="Uria A.R."/>
            <person name="Helf M.J."/>
            <person name="Takada K."/>
            <person name="Gernert C."/>
            <person name="Steffens U.A."/>
            <person name="Heycke N."/>
            <person name="Schmitt S."/>
            <person name="Rinke C."/>
            <person name="Helfrich E.J."/>
            <person name="Brachmann A.O."/>
            <person name="Gurgui C."/>
            <person name="Wakimoto T."/>
            <person name="Kracht M."/>
            <person name="Crusemann M."/>
            <person name="Hentschel U."/>
            <person name="Abe I."/>
            <person name="Matsunaga S."/>
            <person name="Kalinowski J."/>
            <person name="Takeyama H."/>
            <person name="Piel J."/>
        </authorList>
    </citation>
    <scope>NUCLEOTIDE SEQUENCE [LARGE SCALE GENOMIC DNA]</scope>
    <source>
        <strain evidence="9">TSY1</strain>
    </source>
</reference>
<name>W4LXC2_ENTF1</name>
<comment type="similarity">
    <text evidence="1 6">Belongs to the bacterial ribosomal protein bS6 family.</text>
</comment>
<feature type="region of interest" description="Disordered" evidence="7">
    <location>
        <begin position="106"/>
        <end position="181"/>
    </location>
</feature>